<comment type="caution">
    <text evidence="1">The sequence shown here is derived from an EMBL/GenBank/DDBJ whole genome shotgun (WGS) entry which is preliminary data.</text>
</comment>
<dbReference type="EMBL" id="RBWS01000004">
    <property type="protein sequence ID" value="RKO72910.1"/>
    <property type="molecule type" value="Genomic_DNA"/>
</dbReference>
<gene>
    <name evidence="1" type="ORF">D7322_05640</name>
</gene>
<accession>A0A420W2Y2</accession>
<organism evidence="1 2">
    <name type="scientific">Sphingobacterium puteale</name>
    <dbReference type="NCBI Taxonomy" id="2420510"/>
    <lineage>
        <taxon>Bacteria</taxon>
        <taxon>Pseudomonadati</taxon>
        <taxon>Bacteroidota</taxon>
        <taxon>Sphingobacteriia</taxon>
        <taxon>Sphingobacteriales</taxon>
        <taxon>Sphingobacteriaceae</taxon>
        <taxon>Sphingobacterium</taxon>
    </lineage>
</organism>
<dbReference type="Proteomes" id="UP000282423">
    <property type="component" value="Unassembled WGS sequence"/>
</dbReference>
<dbReference type="RefSeq" id="WP_121122078.1">
    <property type="nucleotide sequence ID" value="NZ_RBWS01000004.1"/>
</dbReference>
<reference evidence="1 2" key="1">
    <citation type="submission" date="2018-10" db="EMBL/GenBank/DDBJ databases">
        <title>Sphingobacterium sp. M05W1-28.</title>
        <authorList>
            <person name="Cai H."/>
        </authorList>
    </citation>
    <scope>NUCLEOTIDE SEQUENCE [LARGE SCALE GENOMIC DNA]</scope>
    <source>
        <strain evidence="1 2">M05W1-28</strain>
    </source>
</reference>
<keyword evidence="2" id="KW-1185">Reference proteome</keyword>
<dbReference type="AlphaFoldDB" id="A0A420W2Y2"/>
<evidence type="ECO:0000313" key="2">
    <source>
        <dbReference type="Proteomes" id="UP000282423"/>
    </source>
</evidence>
<protein>
    <submittedName>
        <fullName evidence="1">Uncharacterized protein</fullName>
    </submittedName>
</protein>
<name>A0A420W2Y2_9SPHI</name>
<dbReference type="OrthoDB" id="711263at2"/>
<proteinExistence type="predicted"/>
<evidence type="ECO:0000313" key="1">
    <source>
        <dbReference type="EMBL" id="RKO72910.1"/>
    </source>
</evidence>
<sequence>MQNEIKDSLTGAFAFIDQDAATYKLKILGRGEELFFQKGDEALICDISARFPLIDPASIKRWDNRRKITEDERIDILSTIIGLYKQAYKDDLEI</sequence>